<evidence type="ECO:0000313" key="13">
    <source>
        <dbReference type="Proteomes" id="UP001396898"/>
    </source>
</evidence>
<keyword evidence="2 7" id="KW-0863">Zinc-finger</keyword>
<sequence length="1462" mass="160303">MSEGLPSSWKPCQTCGTTAEKTYTCIQCNNLAFCDPCWPRWVLHVPGAVGWDGKPHEKADPMVIHRLRQILEPVRTEEEHEAELLEDEDTTWLGFGRDANGRSVLHDYGRFAAIMGETTAEDTTERFPQLVSFIGETGAGKSTLIKLLIDRQDLTSLDGPRYYSPVTSSNHDRLPTTGDVHLYADPSTLYSNTPALLVDCEGLSGGEAMPKQLRHRSLDGVAHGLDESQQQKKLSTPRTLAWAKTPQTRKREFAVSQLYPRILYTFSDVVVFVLRNPRAFESTVLGKLLQWGAASIDKSLNQPVLPHAVIVLNATDASVDAREWDIDSATQLLMSDIRGAIDREPALQEHVRTWRARGKAIRHTQDLLECYYTSVSVVRVPYKGSYMLMHEQAGKLSALIKDREVRMLASTERLQFYLQAACDHFARDLDTPFDFIRETLRHSPVSRNFEGNILNLALLIKEQSRNVAVRNRAEAIFRAMAPMIASCVMFDTVRQNLLGSASQLLDDRYAKPCAAALEQFANMYWSCSYANPGYGGDLGHCCNVRSGHNPKGHQNRQGKIIGNGDYESELDVATFGPIWTQLIRASLKQLQAALFRLGEELADRTELQTAALLHRERLNELYSNVLGNATDFVSYSACLCCLRELPECVLPCGHILCLPCIQVYGHRTSRTTIEISRCPLHVRDVIATPPWVIATKPPQAGARILCLDGGGIRGVVQLQILREVERILGPDLPIQVFFDLIVGTNFGGLIAIGLGVKKWTTAAALDKFKDLCREAFAPRELNNVPLFGALTSLYHGSLYKTQPFAKALQRYFADQPFFGGASHRSVYCNTSTKVAVTATTVPDKQLVLFANYNRLDPQGQKTPYQFIRSDAPAKEIKIWEAARATAATSPFFKPFRKDETGNEYADAGYKHACPVWVAHHEARSIWRDPLSQQSAPDILLSLGTGRHLGEQQHDDGSSATGGGGGQSSRSMTDTSLSSPTPGSAIVKQGRGGAGNYKRQNPSRTLSSDLSAQASAESGYIVRNPNAPLLVTFNNPQAGAQRLTNTASRGDRTWHKFLRSSSSHQAVVEERDRHRYVRICPEFLGKLPKFDEVARMDELERETERMLRQNPGEVTEVAHRLVASSFFFEKEAGSVKQTAYGFQCSGSIHCSFRMGSLELKALGWFLISFLVDDFEPYFLIEEHPPPPPAGGAGSRDSGSTSTSTPGTIQPEHRPQHTHQQRISLTNQVLQDIHQHGTFELGPLQIDAASEQAEISISLRLLPCNSPAPHSSDPYYGKRARRVSYASSGPGGPRAGHRGRNNVFLPISGFPRRLMAEDGIAPLPTHSTVERQKKPPMSSGSGSGSASGSMSRTTTTSSSGGSGGGGGGGGGEGRRESDGGEPTSPPPPQVPPRNATRLSVGSILTMTSPLASPVSSHSTGHSTGMTGLDTLHEVKHRHLSELPGDFPMVELSGEDVGRSDSGES</sequence>
<dbReference type="CDD" id="cd07199">
    <property type="entry name" value="Pat17_PNPLA8_PNPLA9_like"/>
    <property type="match status" value="1"/>
</dbReference>
<evidence type="ECO:0000256" key="3">
    <source>
        <dbReference type="ARBA" id="ARBA00022801"/>
    </source>
</evidence>
<evidence type="ECO:0000313" key="12">
    <source>
        <dbReference type="EMBL" id="KAK8002141.1"/>
    </source>
</evidence>
<feature type="short sequence motif" description="GXGXXG" evidence="8">
    <location>
        <begin position="709"/>
        <end position="714"/>
    </location>
</feature>
<evidence type="ECO:0000256" key="6">
    <source>
        <dbReference type="ARBA" id="ARBA00023098"/>
    </source>
</evidence>
<proteinExistence type="predicted"/>
<feature type="region of interest" description="Disordered" evidence="9">
    <location>
        <begin position="1438"/>
        <end position="1462"/>
    </location>
</feature>
<feature type="compositionally biased region" description="Basic and acidic residues" evidence="9">
    <location>
        <begin position="1453"/>
        <end position="1462"/>
    </location>
</feature>
<dbReference type="InterPro" id="IPR017907">
    <property type="entry name" value="Znf_RING_CS"/>
</dbReference>
<dbReference type="SUPFAM" id="SSF52540">
    <property type="entry name" value="P-loop containing nucleoside triphosphate hydrolases"/>
    <property type="match status" value="1"/>
</dbReference>
<feature type="compositionally biased region" description="Basic and acidic residues" evidence="9">
    <location>
        <begin position="947"/>
        <end position="956"/>
    </location>
</feature>
<dbReference type="PROSITE" id="PS50089">
    <property type="entry name" value="ZF_RING_2"/>
    <property type="match status" value="1"/>
</dbReference>
<evidence type="ECO:0000256" key="1">
    <source>
        <dbReference type="ARBA" id="ARBA00022723"/>
    </source>
</evidence>
<keyword evidence="4" id="KW-0862">Zinc</keyword>
<organism evidence="12 13">
    <name type="scientific">Apiospora marii</name>
    <dbReference type="NCBI Taxonomy" id="335849"/>
    <lineage>
        <taxon>Eukaryota</taxon>
        <taxon>Fungi</taxon>
        <taxon>Dikarya</taxon>
        <taxon>Ascomycota</taxon>
        <taxon>Pezizomycotina</taxon>
        <taxon>Sordariomycetes</taxon>
        <taxon>Xylariomycetidae</taxon>
        <taxon>Amphisphaeriales</taxon>
        <taxon>Apiosporaceae</taxon>
        <taxon>Apiospora</taxon>
    </lineage>
</organism>
<evidence type="ECO:0000256" key="4">
    <source>
        <dbReference type="ARBA" id="ARBA00022833"/>
    </source>
</evidence>
<evidence type="ECO:0000259" key="11">
    <source>
        <dbReference type="PROSITE" id="PS51635"/>
    </source>
</evidence>
<dbReference type="SUPFAM" id="SSF52151">
    <property type="entry name" value="FabD/lysophospholipase-like"/>
    <property type="match status" value="1"/>
</dbReference>
<dbReference type="CDD" id="cd16449">
    <property type="entry name" value="RING-HC"/>
    <property type="match status" value="1"/>
</dbReference>
<dbReference type="Proteomes" id="UP001396898">
    <property type="component" value="Unassembled WGS sequence"/>
</dbReference>
<gene>
    <name evidence="12" type="ORF">PG991_014363</name>
</gene>
<comment type="caution">
    <text evidence="12">The sequence shown here is derived from an EMBL/GenBank/DDBJ whole genome shotgun (WGS) entry which is preliminary data.</text>
</comment>
<evidence type="ECO:0000256" key="2">
    <source>
        <dbReference type="ARBA" id="ARBA00022771"/>
    </source>
</evidence>
<dbReference type="InterPro" id="IPR027417">
    <property type="entry name" value="P-loop_NTPase"/>
</dbReference>
<feature type="compositionally biased region" description="Polar residues" evidence="9">
    <location>
        <begin position="997"/>
        <end position="1010"/>
    </location>
</feature>
<dbReference type="InterPro" id="IPR001841">
    <property type="entry name" value="Znf_RING"/>
</dbReference>
<dbReference type="Gene3D" id="3.40.50.300">
    <property type="entry name" value="P-loop containing nucleotide triphosphate hydrolases"/>
    <property type="match status" value="1"/>
</dbReference>
<dbReference type="SUPFAM" id="SSF57850">
    <property type="entry name" value="RING/U-box"/>
    <property type="match status" value="1"/>
</dbReference>
<evidence type="ECO:0000256" key="9">
    <source>
        <dbReference type="SAM" id="MobiDB-lite"/>
    </source>
</evidence>
<accession>A0ABR1R8N9</accession>
<feature type="compositionally biased region" description="Low complexity" evidence="9">
    <location>
        <begin position="1336"/>
        <end position="1357"/>
    </location>
</feature>
<feature type="compositionally biased region" description="Gly residues" evidence="9">
    <location>
        <begin position="1358"/>
        <end position="1369"/>
    </location>
</feature>
<evidence type="ECO:0000256" key="7">
    <source>
        <dbReference type="PROSITE-ProRule" id="PRU00175"/>
    </source>
</evidence>
<feature type="region of interest" description="Disordered" evidence="9">
    <location>
        <begin position="1322"/>
        <end position="1393"/>
    </location>
</feature>
<feature type="domain" description="RING-type" evidence="10">
    <location>
        <begin position="638"/>
        <end position="681"/>
    </location>
</feature>
<dbReference type="PANTHER" id="PTHR24185">
    <property type="entry name" value="CALCIUM-INDEPENDENT PHOSPHOLIPASE A2-GAMMA"/>
    <property type="match status" value="1"/>
</dbReference>
<dbReference type="InterPro" id="IPR002641">
    <property type="entry name" value="PNPLA_dom"/>
</dbReference>
<keyword evidence="1" id="KW-0479">Metal-binding</keyword>
<dbReference type="Pfam" id="PF01734">
    <property type="entry name" value="Patatin"/>
    <property type="match status" value="1"/>
</dbReference>
<protein>
    <recommendedName>
        <fullName evidence="14">PNPLA domain-containing protein</fullName>
    </recommendedName>
</protein>
<feature type="domain" description="PNPLA" evidence="11">
    <location>
        <begin position="705"/>
        <end position="919"/>
    </location>
</feature>
<keyword evidence="13" id="KW-1185">Reference proteome</keyword>
<reference evidence="12 13" key="1">
    <citation type="submission" date="2023-01" db="EMBL/GenBank/DDBJ databases">
        <title>Analysis of 21 Apiospora genomes using comparative genomics revels a genus with tremendous synthesis potential of carbohydrate active enzymes and secondary metabolites.</title>
        <authorList>
            <person name="Sorensen T."/>
        </authorList>
    </citation>
    <scope>NUCLEOTIDE SEQUENCE [LARGE SCALE GENOMIC DNA]</scope>
    <source>
        <strain evidence="12 13">CBS 20057</strain>
    </source>
</reference>
<feature type="region of interest" description="Disordered" evidence="9">
    <location>
        <begin position="1406"/>
        <end position="1425"/>
    </location>
</feature>
<evidence type="ECO:0000259" key="10">
    <source>
        <dbReference type="PROSITE" id="PS50089"/>
    </source>
</evidence>
<keyword evidence="3" id="KW-0378">Hydrolase</keyword>
<dbReference type="EMBL" id="JAQQWI010000018">
    <property type="protein sequence ID" value="KAK8002141.1"/>
    <property type="molecule type" value="Genomic_DNA"/>
</dbReference>
<keyword evidence="5" id="KW-0442">Lipid degradation</keyword>
<dbReference type="PANTHER" id="PTHR24185:SF1">
    <property type="entry name" value="CALCIUM-INDEPENDENT PHOSPHOLIPASE A2-GAMMA"/>
    <property type="match status" value="1"/>
</dbReference>
<dbReference type="InterPro" id="IPR016035">
    <property type="entry name" value="Acyl_Trfase/lysoPLipase"/>
</dbReference>
<evidence type="ECO:0000256" key="5">
    <source>
        <dbReference type="ARBA" id="ARBA00022963"/>
    </source>
</evidence>
<evidence type="ECO:0008006" key="14">
    <source>
        <dbReference type="Google" id="ProtNLM"/>
    </source>
</evidence>
<dbReference type="Gene3D" id="3.40.1090.10">
    <property type="entry name" value="Cytosolic phospholipase A2 catalytic domain"/>
    <property type="match status" value="1"/>
</dbReference>
<feature type="region of interest" description="Disordered" evidence="9">
    <location>
        <begin position="1281"/>
        <end position="1300"/>
    </location>
</feature>
<evidence type="ECO:0000256" key="8">
    <source>
        <dbReference type="PROSITE-ProRule" id="PRU01161"/>
    </source>
</evidence>
<comment type="caution">
    <text evidence="8">Lacks conserved residue(s) required for the propagation of feature annotation.</text>
</comment>
<feature type="compositionally biased region" description="Low complexity" evidence="9">
    <location>
        <begin position="1193"/>
        <end position="1206"/>
    </location>
</feature>
<keyword evidence="6" id="KW-0443">Lipid metabolism</keyword>
<name>A0ABR1R8N9_9PEZI</name>
<feature type="compositionally biased region" description="Low complexity" evidence="9">
    <location>
        <begin position="967"/>
        <end position="978"/>
    </location>
</feature>
<feature type="compositionally biased region" description="Low complexity" evidence="9">
    <location>
        <begin position="1413"/>
        <end position="1422"/>
    </location>
</feature>
<dbReference type="PROSITE" id="PS00518">
    <property type="entry name" value="ZF_RING_1"/>
    <property type="match status" value="1"/>
</dbReference>
<feature type="region of interest" description="Disordered" evidence="9">
    <location>
        <begin position="947"/>
        <end position="1010"/>
    </location>
</feature>
<dbReference type="PROSITE" id="PS51635">
    <property type="entry name" value="PNPLA"/>
    <property type="match status" value="1"/>
</dbReference>
<feature type="region of interest" description="Disordered" evidence="9">
    <location>
        <begin position="1180"/>
        <end position="1219"/>
    </location>
</feature>